<evidence type="ECO:0000313" key="1">
    <source>
        <dbReference type="EMBL" id="MFD1948574.1"/>
    </source>
</evidence>
<organism evidence="1 2">
    <name type="scientific">Nocardioides aestuarii</name>
    <dbReference type="NCBI Taxonomy" id="252231"/>
    <lineage>
        <taxon>Bacteria</taxon>
        <taxon>Bacillati</taxon>
        <taxon>Actinomycetota</taxon>
        <taxon>Actinomycetes</taxon>
        <taxon>Propionibacteriales</taxon>
        <taxon>Nocardioidaceae</taxon>
        <taxon>Nocardioides</taxon>
    </lineage>
</organism>
<evidence type="ECO:0008006" key="3">
    <source>
        <dbReference type="Google" id="ProtNLM"/>
    </source>
</evidence>
<protein>
    <recommendedName>
        <fullName evidence="3">Aminoglycoside phosphotransferase domain-containing protein</fullName>
    </recommendedName>
</protein>
<accession>A0ABW4TSU8</accession>
<evidence type="ECO:0000313" key="2">
    <source>
        <dbReference type="Proteomes" id="UP001597351"/>
    </source>
</evidence>
<dbReference type="InterPro" id="IPR011009">
    <property type="entry name" value="Kinase-like_dom_sf"/>
</dbReference>
<keyword evidence="2" id="KW-1185">Reference proteome</keyword>
<reference evidence="2" key="1">
    <citation type="journal article" date="2019" name="Int. J. Syst. Evol. Microbiol.">
        <title>The Global Catalogue of Microorganisms (GCM) 10K type strain sequencing project: providing services to taxonomists for standard genome sequencing and annotation.</title>
        <authorList>
            <consortium name="The Broad Institute Genomics Platform"/>
            <consortium name="The Broad Institute Genome Sequencing Center for Infectious Disease"/>
            <person name="Wu L."/>
            <person name="Ma J."/>
        </authorList>
    </citation>
    <scope>NUCLEOTIDE SEQUENCE [LARGE SCALE GENOMIC DNA]</scope>
    <source>
        <strain evidence="2">CGMCC 1.12477</strain>
    </source>
</reference>
<dbReference type="Proteomes" id="UP001597351">
    <property type="component" value="Unassembled WGS sequence"/>
</dbReference>
<dbReference type="EMBL" id="JBHUGD010000003">
    <property type="protein sequence ID" value="MFD1948574.1"/>
    <property type="molecule type" value="Genomic_DNA"/>
</dbReference>
<sequence>MTQWAATTDEVGRWVGEQVDSDVTVELAKVRPWAVVWQATDDRDRSWWAKQNCPGQAFEAELVAVLARLAPAYVVPVAAADTRRGLLLTPDQGQVFAETVRDDDIDAWVRLVQRAMELARATADHGADLLATGLTASRVPESVADRVARAREEAGAAGLPDTLVHNDLHEHNAFDDPAGLRFFDFADAVWDHPLTGLLVPLNMLASHLGDPGPDDGRMRRVADAALEVWTDRASLAELRRALAPALRLGRLARAESWARIEPHLDSGDLDDFGGAVDAWLDRLDDPLPVSFA</sequence>
<dbReference type="SUPFAM" id="SSF56112">
    <property type="entry name" value="Protein kinase-like (PK-like)"/>
    <property type="match status" value="1"/>
</dbReference>
<gene>
    <name evidence="1" type="ORF">ACFSDE_17360</name>
</gene>
<name>A0ABW4TSU8_9ACTN</name>
<dbReference type="RefSeq" id="WP_343920759.1">
    <property type="nucleotide sequence ID" value="NZ_BAAAJT010000002.1"/>
</dbReference>
<comment type="caution">
    <text evidence="1">The sequence shown here is derived from an EMBL/GenBank/DDBJ whole genome shotgun (WGS) entry which is preliminary data.</text>
</comment>
<proteinExistence type="predicted"/>